<proteinExistence type="predicted"/>
<evidence type="ECO:0000313" key="1">
    <source>
        <dbReference type="EMBL" id="ADB87186.1"/>
    </source>
</evidence>
<name>D2PK83_SACI9</name>
<gene>
    <name evidence="1" type="ordered locus">LD85_1519</name>
</gene>
<accession>D2PK83</accession>
<dbReference type="HOGENOM" id="CLU_1357966_0_0_2"/>
<protein>
    <submittedName>
        <fullName evidence="1">Uncharacterized protein</fullName>
    </submittedName>
</protein>
<dbReference type="Proteomes" id="UP000001404">
    <property type="component" value="Chromosome"/>
</dbReference>
<dbReference type="RefSeq" id="WP_012952859.1">
    <property type="nucleotide sequence ID" value="NC_013769.1"/>
</dbReference>
<dbReference type="AlphaFoldDB" id="D2PK83"/>
<organism evidence="1 2">
    <name type="scientific">Saccharolobus islandicus (strain L.D.8.5 / Lassen #2)</name>
    <name type="common">Sulfolobus islandicus</name>
    <dbReference type="NCBI Taxonomy" id="425944"/>
    <lineage>
        <taxon>Archaea</taxon>
        <taxon>Thermoproteota</taxon>
        <taxon>Thermoprotei</taxon>
        <taxon>Sulfolobales</taxon>
        <taxon>Sulfolobaceae</taxon>
        <taxon>Saccharolobus</taxon>
    </lineage>
</organism>
<evidence type="ECO:0000313" key="2">
    <source>
        <dbReference type="Proteomes" id="UP000001404"/>
    </source>
</evidence>
<dbReference type="EMBL" id="CP001731">
    <property type="protein sequence ID" value="ADB87186.1"/>
    <property type="molecule type" value="Genomic_DNA"/>
</dbReference>
<dbReference type="KEGG" id="sii:LD85_1519"/>
<sequence length="201" mass="24072">MLTIKSLDEFLEENKVFKGRFKSCIESTCIKNNLETGKCGEWICTREIVWKNDGTLELRYRKLRRLEVVEEIRPLWGLKIDDINLKDIDKERYVKVNRFHYKTYMKGRFIIAEVEDNKYMIVDNIYLDEIKKKKCIEINIKKGRYITIKLRDREYMSEYPGVLAGTVLNLEHGYNPSYHFYIASLITDYTRYLEGKNLVIK</sequence>
<reference evidence="2" key="1">
    <citation type="journal article" date="2009" name="Proc. Natl. Acad. Sci. U.S.A.">
        <title>Biogeography of the Sulfolobus islandicus pan-genome.</title>
        <authorList>
            <person name="Reno M.L."/>
            <person name="Held N.L."/>
            <person name="Fields C.J."/>
            <person name="Burke P.V."/>
            <person name="Whitaker R.J."/>
        </authorList>
    </citation>
    <scope>NUCLEOTIDE SEQUENCE [LARGE SCALE GENOMIC DNA]</scope>
    <source>
        <strain evidence="2">L.D.8.5 / Lassen #2</strain>
    </source>
</reference>